<evidence type="ECO:0000313" key="1">
    <source>
        <dbReference type="EMBL" id="GFO50354.1"/>
    </source>
</evidence>
<dbReference type="Gene3D" id="1.10.560.10">
    <property type="entry name" value="GroEL-like equatorial domain"/>
    <property type="match status" value="1"/>
</dbReference>
<gene>
    <name evidence="1" type="ORF">PoB_007685900</name>
</gene>
<evidence type="ECO:0000313" key="2">
    <source>
        <dbReference type="Proteomes" id="UP000735302"/>
    </source>
</evidence>
<dbReference type="Gene3D" id="3.30.260.10">
    <property type="entry name" value="TCP-1-like chaperonin intermediate domain"/>
    <property type="match status" value="1"/>
</dbReference>
<dbReference type="GO" id="GO:0045494">
    <property type="term" value="P:photoreceptor cell maintenance"/>
    <property type="evidence" value="ECO:0007669"/>
    <property type="project" value="TreeGrafter"/>
</dbReference>
<comment type="caution">
    <text evidence="1">The sequence shown here is derived from an EMBL/GenBank/DDBJ whole genome shotgun (WGS) entry which is preliminary data.</text>
</comment>
<dbReference type="GO" id="GO:0005524">
    <property type="term" value="F:ATP binding"/>
    <property type="evidence" value="ECO:0007669"/>
    <property type="project" value="InterPro"/>
</dbReference>
<dbReference type="InterPro" id="IPR027410">
    <property type="entry name" value="TCP-1-like_intermed_sf"/>
</dbReference>
<dbReference type="InterPro" id="IPR002423">
    <property type="entry name" value="Cpn60/GroEL/TCP-1"/>
</dbReference>
<protein>
    <submittedName>
        <fullName evidence="1">Bardet-Biedl syndrome 12 protein homolog</fullName>
    </submittedName>
</protein>
<name>A0AAV4E264_9GAST</name>
<dbReference type="AlphaFoldDB" id="A0AAV4E264"/>
<keyword evidence="2" id="KW-1185">Reference proteome</keyword>
<dbReference type="SUPFAM" id="SSF48592">
    <property type="entry name" value="GroEL equatorial domain-like"/>
    <property type="match status" value="1"/>
</dbReference>
<dbReference type="PANTHER" id="PTHR46883">
    <property type="entry name" value="BARDET-BIEDL SYNDROME 12 PROTEIN"/>
    <property type="match status" value="1"/>
</dbReference>
<reference evidence="1 2" key="1">
    <citation type="journal article" date="2021" name="Elife">
        <title>Chloroplast acquisition without the gene transfer in kleptoplastic sea slugs, Plakobranchus ocellatus.</title>
        <authorList>
            <person name="Maeda T."/>
            <person name="Takahashi S."/>
            <person name="Yoshida T."/>
            <person name="Shimamura S."/>
            <person name="Takaki Y."/>
            <person name="Nagai Y."/>
            <person name="Toyoda A."/>
            <person name="Suzuki Y."/>
            <person name="Arimoto A."/>
            <person name="Ishii H."/>
            <person name="Satoh N."/>
            <person name="Nishiyama T."/>
            <person name="Hasebe M."/>
            <person name="Maruyama T."/>
            <person name="Minagawa J."/>
            <person name="Obokata J."/>
            <person name="Shigenobu S."/>
        </authorList>
    </citation>
    <scope>NUCLEOTIDE SEQUENCE [LARGE SCALE GENOMIC DNA]</scope>
</reference>
<organism evidence="1 2">
    <name type="scientific">Plakobranchus ocellatus</name>
    <dbReference type="NCBI Taxonomy" id="259542"/>
    <lineage>
        <taxon>Eukaryota</taxon>
        <taxon>Metazoa</taxon>
        <taxon>Spiralia</taxon>
        <taxon>Lophotrochozoa</taxon>
        <taxon>Mollusca</taxon>
        <taxon>Gastropoda</taxon>
        <taxon>Heterobranchia</taxon>
        <taxon>Euthyneura</taxon>
        <taxon>Panpulmonata</taxon>
        <taxon>Sacoglossa</taxon>
        <taxon>Placobranchoidea</taxon>
        <taxon>Plakobranchidae</taxon>
        <taxon>Plakobranchus</taxon>
    </lineage>
</organism>
<dbReference type="PANTHER" id="PTHR46883:SF1">
    <property type="entry name" value="BARDET-BIEDL SYNDROME 12 PROTEIN"/>
    <property type="match status" value="1"/>
</dbReference>
<dbReference type="Gene3D" id="3.50.7.10">
    <property type="entry name" value="GroEL"/>
    <property type="match status" value="1"/>
</dbReference>
<dbReference type="GO" id="GO:0051131">
    <property type="term" value="P:chaperone-mediated protein complex assembly"/>
    <property type="evidence" value="ECO:0007669"/>
    <property type="project" value="InterPro"/>
</dbReference>
<dbReference type="EMBL" id="BLXT01008609">
    <property type="protein sequence ID" value="GFO50354.1"/>
    <property type="molecule type" value="Genomic_DNA"/>
</dbReference>
<proteinExistence type="predicted"/>
<dbReference type="InterPro" id="IPR027409">
    <property type="entry name" value="GroEL-like_apical_dom_sf"/>
</dbReference>
<dbReference type="Proteomes" id="UP000735302">
    <property type="component" value="Unassembled WGS sequence"/>
</dbReference>
<sequence length="1143" mass="128286">MLASKNCVKCICDGDECMFTTDVFCLLSNIDIEHPVGEFLLQALEAHKKKYRTGVKTLLFMITRLAKVVSQLHNLNVSVKKSLRIIKVLVDEVIQDVMEICIPVTTSTDMHQCEQNFTKNTKNLISVECLNPFSPDNSHEDQSHSSDYHKAETVDALTAQKIPCEQGLLPSDDISLNICGWKKSYNNLKDVISDDKHIIDSSHSIVTESDPVFLKMTAVQESTSNDDISWFFDSNNGSATESSDGLVISTAKGTEIQMFNSKSISATASDSTFQKQQEKEIGNENEPENNFPHKHELVNSKDDHDSDFEDCFDDDENRKHFVVTVETATSVPLCNDFTGDKNLLMHNARKHFCKTHDFDDAQEMSQSVLKKNNFNKDDDDDEFSACFENTESASVHFPRLCEEQSVLQSVEGINHHQKMEEVNVRSKVNLTTCVKDSSICPKRNNGVNKFDNDEVFNSQPLKDCAEMSNVAKLNTMLDSLMKQKYSNKSISKSFSPRSITSQSRNMKTSDCKESVCIKEDKPKIDITKPSQESNSVNDFNPKKLRIKKNNEVQDKKELLSVHHVLLNDLLSMKQKNLKHSRSHQVAMSSRHFSNNDGIEEHTKICDELPITNHQFTEKCDDCEKLFDVFTDDSENSQGQRRIRQPVSYASTIDSFRPDKLHGAVENSFCEPTMGLPLSWSQGLLLPYDARLFVNSEFSRIAEQLLIHQVQDEKFTEFNLKLVDSLCVPITQPTFRRESEIFVQPGLILPCDFDICEKMSSYKSPGMRKAILVKADLTPDHHHKGHKSTLANKVFVSSLSNTDKDSSENVWAASVVTAVKELGINMLLVKGNIQEKLLYQLESAGVVALANVPYHTLSVLAYVNRVDMITYVADACMGHVFDIEIQPLSSNWMDRLNETDKLQKQFFKIVNSSEVQTVVISHSSKIAANLAEEKLWRSLNSLSNAVKDKKVLPGAGKTEVWCAKVLEKKAALHLEGNRAIHHAVSELLSEVFRDYAFLVQQNSYQEQEDNFRILSGQDQSHTTGRAVGFGINKSTTAQLSSYQMSDGLHLDSGHTETYKLKNGSKVENEVGASGNKRPSSFFSKEGTNAVHLSRDSDLGNSKLNVYDNFSSKIALWESAVDVVSVLSKLDSLVVTGVDSTLSLL</sequence>
<dbReference type="Pfam" id="PF00118">
    <property type="entry name" value="Cpn60_TCP1"/>
    <property type="match status" value="1"/>
</dbReference>
<accession>A0AAV4E264</accession>
<dbReference type="InterPro" id="IPR042984">
    <property type="entry name" value="BBS12"/>
</dbReference>
<dbReference type="InterPro" id="IPR027413">
    <property type="entry name" value="GROEL-like_equatorial_sf"/>
</dbReference>